<feature type="signal peptide" evidence="1">
    <location>
        <begin position="1"/>
        <end position="22"/>
    </location>
</feature>
<dbReference type="Proteomes" id="UP000184192">
    <property type="component" value="Unassembled WGS sequence"/>
</dbReference>
<evidence type="ECO:0008006" key="4">
    <source>
        <dbReference type="Google" id="ProtNLM"/>
    </source>
</evidence>
<accession>A0A1M6C0W2</accession>
<dbReference type="EMBL" id="FQZN01000003">
    <property type="protein sequence ID" value="SHI54338.1"/>
    <property type="molecule type" value="Genomic_DNA"/>
</dbReference>
<proteinExistence type="predicted"/>
<keyword evidence="3" id="KW-1185">Reference proteome</keyword>
<organism evidence="2 3">
    <name type="scientific">Bacteroides stercorirosoris</name>
    <dbReference type="NCBI Taxonomy" id="871324"/>
    <lineage>
        <taxon>Bacteria</taxon>
        <taxon>Pseudomonadati</taxon>
        <taxon>Bacteroidota</taxon>
        <taxon>Bacteroidia</taxon>
        <taxon>Bacteroidales</taxon>
        <taxon>Bacteroidaceae</taxon>
        <taxon>Bacteroides</taxon>
    </lineage>
</organism>
<dbReference type="AlphaFoldDB" id="A0A1M6C0W2"/>
<name>A0A1M6C0W2_9BACE</name>
<evidence type="ECO:0000313" key="3">
    <source>
        <dbReference type="Proteomes" id="UP000184192"/>
    </source>
</evidence>
<reference evidence="3" key="1">
    <citation type="submission" date="2016-11" db="EMBL/GenBank/DDBJ databases">
        <authorList>
            <person name="Varghese N."/>
            <person name="Submissions S."/>
        </authorList>
    </citation>
    <scope>NUCLEOTIDE SEQUENCE [LARGE SCALE GENOMIC DNA]</scope>
    <source>
        <strain evidence="3">DSM 26884</strain>
    </source>
</reference>
<evidence type="ECO:0000256" key="1">
    <source>
        <dbReference type="SAM" id="SignalP"/>
    </source>
</evidence>
<gene>
    <name evidence="2" type="ORF">SAMN05444350_103240</name>
</gene>
<feature type="chain" id="PRO_5009916249" description="Fimbrillin family protein" evidence="1">
    <location>
        <begin position="23"/>
        <end position="314"/>
    </location>
</feature>
<protein>
    <recommendedName>
        <fullName evidence="4">Fimbrillin family protein</fullName>
    </recommendedName>
</protein>
<dbReference type="RefSeq" id="WP_025835434.1">
    <property type="nucleotide sequence ID" value="NZ_FQZN01000003.1"/>
</dbReference>
<sequence>MIRNIFLLVLSALAAWSCTATDDEMPQGPANGTQPADARNSLCITIAPKPAFTQAAITMPDGKNSTNTRALQTEKETKWEKGDVVWLYASFTTGSGERPYYSALKYTGTTWRYLTENEADEFGLKTFGSYHFNRTLIYDNLGGSGKFISVKIYAYYTGNGKPDKNGIITIPSPDSGTSVPVMQASSVSGDFSRPLTLSFTYRCSRLRIPAGYSLEMENYGYYASYQLGDMSLPGPNYSTTPLQLSAADKDRDVFLLPVADANGTPVPVTLTLNGGAKWTFTPQLPTGTGSVTDYYGQSYTLPALGSGSVTPGGM</sequence>
<keyword evidence="1" id="KW-0732">Signal</keyword>
<evidence type="ECO:0000313" key="2">
    <source>
        <dbReference type="EMBL" id="SHI54338.1"/>
    </source>
</evidence>
<dbReference type="GeneID" id="92711046"/>